<keyword evidence="1" id="KW-0472">Membrane</keyword>
<evidence type="ECO:0000313" key="2">
    <source>
        <dbReference type="EMBL" id="ADF39423.1"/>
    </source>
</evidence>
<feature type="transmembrane region" description="Helical" evidence="1">
    <location>
        <begin position="51"/>
        <end position="76"/>
    </location>
</feature>
<proteinExistence type="predicted"/>
<dbReference type="EMBL" id="CP001982">
    <property type="protein sequence ID" value="ADF39423.1"/>
    <property type="molecule type" value="Genomic_DNA"/>
</dbReference>
<keyword evidence="1" id="KW-0812">Transmembrane</keyword>
<name>D5DG22_PRIM3</name>
<dbReference type="NCBIfam" id="NF033218">
    <property type="entry name" value="anchor_AmaP"/>
    <property type="match status" value="1"/>
</dbReference>
<evidence type="ECO:0008006" key="4">
    <source>
        <dbReference type="Google" id="ProtNLM"/>
    </source>
</evidence>
<sequence>MRWGGKLNNFNRFLIAIIGIAGLICSGMLALMVYRVPHLSNWLEKWQHQEWFYYTILSISAFLAVIFIIFLLTGIFSRPPKKNLAIVTGEGKITISKATIESTALRAIRSFQGIRSPEVHASIHSRKEKVSLYINCSLFGRDGLPTLGKEMQLETKRAVEALLEFPVHSVRIDLTDTQTRKKELVV</sequence>
<evidence type="ECO:0000313" key="3">
    <source>
        <dbReference type="Proteomes" id="UP000002365"/>
    </source>
</evidence>
<dbReference type="AlphaFoldDB" id="D5DG22"/>
<dbReference type="HOGENOM" id="CLU_1493369_0_0_9"/>
<feature type="transmembrane region" description="Helical" evidence="1">
    <location>
        <begin position="12"/>
        <end position="31"/>
    </location>
</feature>
<organism evidence="2 3">
    <name type="scientific">Priestia megaterium (strain DSM 319 / IMG 1521)</name>
    <name type="common">Bacillus megaterium</name>
    <dbReference type="NCBI Taxonomy" id="592022"/>
    <lineage>
        <taxon>Bacteria</taxon>
        <taxon>Bacillati</taxon>
        <taxon>Bacillota</taxon>
        <taxon>Bacilli</taxon>
        <taxon>Bacillales</taxon>
        <taxon>Bacillaceae</taxon>
        <taxon>Priestia</taxon>
    </lineage>
</organism>
<dbReference type="Proteomes" id="UP000002365">
    <property type="component" value="Chromosome"/>
</dbReference>
<gene>
    <name evidence="2" type="ordered locus">BMD_2578</name>
</gene>
<accession>D5DG22</accession>
<dbReference type="KEGG" id="bmd:BMD_2578"/>
<reference evidence="2 3" key="1">
    <citation type="journal article" date="2011" name="J. Bacteriol.">
        <title>Genome sequences of the biotechnologically important Bacillus megaterium strains QM B1551 and DSM319.</title>
        <authorList>
            <person name="Eppinger M."/>
            <person name="Bunk B."/>
            <person name="Johns M.A."/>
            <person name="Edirisinghe J.N."/>
            <person name="Kutumbaka K.K."/>
            <person name="Koenig S.S."/>
            <person name="Huot Creasy H."/>
            <person name="Rosovitz M.J."/>
            <person name="Riley D.R."/>
            <person name="Daugherty S."/>
            <person name="Martin M."/>
            <person name="Elbourne L.D."/>
            <person name="Paulsen I."/>
            <person name="Biedendieck R."/>
            <person name="Braun C."/>
            <person name="Grayburn S."/>
            <person name="Dhingra S."/>
            <person name="Lukyanchuk V."/>
            <person name="Ball B."/>
            <person name="Ul-Qamar R."/>
            <person name="Seibel J."/>
            <person name="Bremer E."/>
            <person name="Jahn D."/>
            <person name="Ravel J."/>
            <person name="Vary P.S."/>
        </authorList>
    </citation>
    <scope>NUCLEOTIDE SEQUENCE [LARGE SCALE GENOMIC DNA]</scope>
    <source>
        <strain evidence="3">DSM 319 / IMG 1521</strain>
    </source>
</reference>
<evidence type="ECO:0000256" key="1">
    <source>
        <dbReference type="SAM" id="Phobius"/>
    </source>
</evidence>
<keyword evidence="1" id="KW-1133">Transmembrane helix</keyword>
<protein>
    <recommendedName>
        <fullName evidence="4">Alkaline shock response membrane anchor protein AmaP</fullName>
    </recommendedName>
</protein>